<dbReference type="Proteomes" id="UP000749559">
    <property type="component" value="Unassembled WGS sequence"/>
</dbReference>
<dbReference type="EMBL" id="CAIIXF020000005">
    <property type="protein sequence ID" value="CAH1783967.1"/>
    <property type="molecule type" value="Genomic_DNA"/>
</dbReference>
<dbReference type="OrthoDB" id="5946976at2759"/>
<sequence length="528" mass="59416">MLILLIVMLLGIAQAQIDPQKKEDIDTFVEEIIQCRGKVGMNLAIVQDGTPLYTTGYGYADLENEVPDDGATIHAIYSISKSFAVTLFATVIEETEISWESLIADLLPNFRFPDEERNKGLKLKDLLGHVTGIPEGLNAPYDSKAQFLDVVQCQDPVMGMRESFCYVDKNYYIAGAILEHLTNQTFSQLMQDRILTPLQMNSTLPSLAQRFNESIGKWAYGYRLTNGELVSFRTPGKKGEITETLEAAAMGVLTTAEDMAKYTTFHLGAYRNDGSFNPVVDPEILRKMYHPNQAINFFTSFLEIDGLDDIDETWRVYDYGMGFWSGNFRESDFIQHGGIGYHDSLLTMFKQWNLGIYTSMNGPNGIDAHATITLIHFYIADVLRGNTPVYDISYACDFTLPEKHGTFCGPFNIHPDHRINKTRTPTFSIESYTGLYEDRSAKFKIKVDPNTATLVMAKGCEEYHLYPSGAPHAFVAQSTGECFGCTKRIVFNVSHEARLIVDFSSVNIDGDDFRNAKTRRTFGRRPDV</sequence>
<gene>
    <name evidence="1" type="ORF">OFUS_LOCUS10235</name>
</gene>
<dbReference type="PANTHER" id="PTHR46825:SF15">
    <property type="entry name" value="BETA-LACTAMASE-RELATED DOMAIN-CONTAINING PROTEIN"/>
    <property type="match status" value="1"/>
</dbReference>
<proteinExistence type="predicted"/>
<name>A0A8J1T828_OWEFU</name>
<accession>A0A8J1T828</accession>
<dbReference type="AlphaFoldDB" id="A0A8J1T828"/>
<dbReference type="PANTHER" id="PTHR46825">
    <property type="entry name" value="D-ALANYL-D-ALANINE-CARBOXYPEPTIDASE/ENDOPEPTIDASE AMPH"/>
    <property type="match status" value="1"/>
</dbReference>
<dbReference type="Pfam" id="PF00144">
    <property type="entry name" value="Beta-lactamase"/>
    <property type="match status" value="1"/>
</dbReference>
<dbReference type="SUPFAM" id="SSF56601">
    <property type="entry name" value="beta-lactamase/transpeptidase-like"/>
    <property type="match status" value="1"/>
</dbReference>
<organism evidence="1 2">
    <name type="scientific">Owenia fusiformis</name>
    <name type="common">Polychaete worm</name>
    <dbReference type="NCBI Taxonomy" id="6347"/>
    <lineage>
        <taxon>Eukaryota</taxon>
        <taxon>Metazoa</taxon>
        <taxon>Spiralia</taxon>
        <taxon>Lophotrochozoa</taxon>
        <taxon>Annelida</taxon>
        <taxon>Polychaeta</taxon>
        <taxon>Sedentaria</taxon>
        <taxon>Canalipalpata</taxon>
        <taxon>Sabellida</taxon>
        <taxon>Oweniida</taxon>
        <taxon>Oweniidae</taxon>
        <taxon>Owenia</taxon>
    </lineage>
</organism>
<evidence type="ECO:0000313" key="2">
    <source>
        <dbReference type="Proteomes" id="UP000749559"/>
    </source>
</evidence>
<dbReference type="InterPro" id="IPR050491">
    <property type="entry name" value="AmpC-like"/>
</dbReference>
<protein>
    <submittedName>
        <fullName evidence="1">Uncharacterized protein</fullName>
    </submittedName>
</protein>
<evidence type="ECO:0000313" key="1">
    <source>
        <dbReference type="EMBL" id="CAH1783967.1"/>
    </source>
</evidence>
<dbReference type="InterPro" id="IPR001466">
    <property type="entry name" value="Beta-lactam-related"/>
</dbReference>
<keyword evidence="2" id="KW-1185">Reference proteome</keyword>
<comment type="caution">
    <text evidence="1">The sequence shown here is derived from an EMBL/GenBank/DDBJ whole genome shotgun (WGS) entry which is preliminary data.</text>
</comment>
<reference evidence="1" key="1">
    <citation type="submission" date="2022-03" db="EMBL/GenBank/DDBJ databases">
        <authorList>
            <person name="Martin C."/>
        </authorList>
    </citation>
    <scope>NUCLEOTIDE SEQUENCE</scope>
</reference>
<dbReference type="Gene3D" id="3.40.710.10">
    <property type="entry name" value="DD-peptidase/beta-lactamase superfamily"/>
    <property type="match status" value="1"/>
</dbReference>
<dbReference type="InterPro" id="IPR012338">
    <property type="entry name" value="Beta-lactam/transpept-like"/>
</dbReference>